<dbReference type="GO" id="GO:0008270">
    <property type="term" value="F:zinc ion binding"/>
    <property type="evidence" value="ECO:0007669"/>
    <property type="project" value="InterPro"/>
</dbReference>
<dbReference type="Pfam" id="PF08240">
    <property type="entry name" value="ADH_N"/>
    <property type="match status" value="1"/>
</dbReference>
<evidence type="ECO:0000313" key="8">
    <source>
        <dbReference type="Proteomes" id="UP000321769"/>
    </source>
</evidence>
<sequence length="338" mass="35327">MSTTMTAVRLNVATHELSVENVPVPEPKAGEVRIAVKAAGVCLSDVHLADGTISPLFLEGDVVTLGHEVAGVIDATGPGVTRFSVGQRVVLQAGHQTAEGQVLTRGVDYDGGYADYAISVESAVIAIPDSLSFEQACIIPDAVSTPWAAISATAEIRAGESVGIWGLGGLGAHGVQLLRFAGAAPVIAIDPLEAARTRALALGADFAVAPEDLESLLSEQVPDGLDVALDFAGVAPVRTQALASLRRGGRLIVTGISGKPIETQPDFEYTFRKLQIRGHYGSGPEFVPQLVRLLELGRLDFGSSVTRTFPLSQAPEAIKALERKDGNPIRFVLLPDGA</sequence>
<evidence type="ECO:0000313" key="7">
    <source>
        <dbReference type="EMBL" id="GEO87704.1"/>
    </source>
</evidence>
<keyword evidence="3 5" id="KW-0862">Zinc</keyword>
<keyword evidence="2 5" id="KW-0479">Metal-binding</keyword>
<dbReference type="InterPro" id="IPR011032">
    <property type="entry name" value="GroES-like_sf"/>
</dbReference>
<proteinExistence type="inferred from homology"/>
<dbReference type="InterPro" id="IPR013154">
    <property type="entry name" value="ADH-like_N"/>
</dbReference>
<dbReference type="InterPro" id="IPR050129">
    <property type="entry name" value="Zn_alcohol_dh"/>
</dbReference>
<keyword evidence="8" id="KW-1185">Reference proteome</keyword>
<comment type="similarity">
    <text evidence="5">Belongs to the zinc-containing alcohol dehydrogenase family.</text>
</comment>
<gene>
    <name evidence="7" type="ORF">AFL01nite_00310</name>
</gene>
<evidence type="ECO:0000259" key="6">
    <source>
        <dbReference type="SMART" id="SM00829"/>
    </source>
</evidence>
<dbReference type="PANTHER" id="PTHR43401:SF2">
    <property type="entry name" value="L-THREONINE 3-DEHYDROGENASE"/>
    <property type="match status" value="1"/>
</dbReference>
<dbReference type="SUPFAM" id="SSF51735">
    <property type="entry name" value="NAD(P)-binding Rossmann-fold domains"/>
    <property type="match status" value="1"/>
</dbReference>
<dbReference type="InterPro" id="IPR020843">
    <property type="entry name" value="ER"/>
</dbReference>
<dbReference type="Pfam" id="PF00107">
    <property type="entry name" value="ADH_zinc_N"/>
    <property type="match status" value="1"/>
</dbReference>
<dbReference type="PROSITE" id="PS00059">
    <property type="entry name" value="ADH_ZINC"/>
    <property type="match status" value="1"/>
</dbReference>
<dbReference type="EMBL" id="BJZQ01000001">
    <property type="protein sequence ID" value="GEO87704.1"/>
    <property type="molecule type" value="Genomic_DNA"/>
</dbReference>
<comment type="caution">
    <text evidence="7">The sequence shown here is derived from an EMBL/GenBank/DDBJ whole genome shotgun (WGS) entry which is preliminary data.</text>
</comment>
<dbReference type="Gene3D" id="3.90.180.10">
    <property type="entry name" value="Medium-chain alcohol dehydrogenases, catalytic domain"/>
    <property type="match status" value="1"/>
</dbReference>
<protein>
    <submittedName>
        <fullName evidence="7">Alcohol dehydrogenase</fullName>
    </submittedName>
</protein>
<evidence type="ECO:0000256" key="1">
    <source>
        <dbReference type="ARBA" id="ARBA00001947"/>
    </source>
</evidence>
<dbReference type="SMART" id="SM00829">
    <property type="entry name" value="PKS_ER"/>
    <property type="match status" value="1"/>
</dbReference>
<evidence type="ECO:0000256" key="3">
    <source>
        <dbReference type="ARBA" id="ARBA00022833"/>
    </source>
</evidence>
<feature type="domain" description="Enoyl reductase (ER)" evidence="6">
    <location>
        <begin position="13"/>
        <end position="333"/>
    </location>
</feature>
<evidence type="ECO:0000256" key="5">
    <source>
        <dbReference type="RuleBase" id="RU361277"/>
    </source>
</evidence>
<dbReference type="AlphaFoldDB" id="A0A512HQH2"/>
<comment type="cofactor">
    <cofactor evidence="1 5">
        <name>Zn(2+)</name>
        <dbReference type="ChEBI" id="CHEBI:29105"/>
    </cofactor>
</comment>
<accession>A0A512HQH2</accession>
<dbReference type="CDD" id="cd08254">
    <property type="entry name" value="hydroxyacyl_CoA_DH"/>
    <property type="match status" value="1"/>
</dbReference>
<dbReference type="InterPro" id="IPR002328">
    <property type="entry name" value="ADH_Zn_CS"/>
</dbReference>
<dbReference type="GO" id="GO:0016491">
    <property type="term" value="F:oxidoreductase activity"/>
    <property type="evidence" value="ECO:0007669"/>
    <property type="project" value="UniProtKB-KW"/>
</dbReference>
<name>A0A512HQH2_9ACTN</name>
<reference evidence="7 8" key="1">
    <citation type="submission" date="2019-07" db="EMBL/GenBank/DDBJ databases">
        <title>Whole genome shotgun sequence of Aeromicrobium flavum NBRC 107625.</title>
        <authorList>
            <person name="Hosoyama A."/>
            <person name="Uohara A."/>
            <person name="Ohji S."/>
            <person name="Ichikawa N."/>
        </authorList>
    </citation>
    <scope>NUCLEOTIDE SEQUENCE [LARGE SCALE GENOMIC DNA]</scope>
    <source>
        <strain evidence="7 8">NBRC 107625</strain>
    </source>
</reference>
<evidence type="ECO:0000256" key="2">
    <source>
        <dbReference type="ARBA" id="ARBA00022723"/>
    </source>
</evidence>
<dbReference type="InterPro" id="IPR013149">
    <property type="entry name" value="ADH-like_C"/>
</dbReference>
<dbReference type="InterPro" id="IPR036291">
    <property type="entry name" value="NAD(P)-bd_dom_sf"/>
</dbReference>
<dbReference type="SUPFAM" id="SSF50129">
    <property type="entry name" value="GroES-like"/>
    <property type="match status" value="1"/>
</dbReference>
<organism evidence="7 8">
    <name type="scientific">Aeromicrobium flavum</name>
    <dbReference type="NCBI Taxonomy" id="416568"/>
    <lineage>
        <taxon>Bacteria</taxon>
        <taxon>Bacillati</taxon>
        <taxon>Actinomycetota</taxon>
        <taxon>Actinomycetes</taxon>
        <taxon>Propionibacteriales</taxon>
        <taxon>Nocardioidaceae</taxon>
        <taxon>Aeromicrobium</taxon>
    </lineage>
</organism>
<keyword evidence="4" id="KW-0560">Oxidoreductase</keyword>
<evidence type="ECO:0000256" key="4">
    <source>
        <dbReference type="ARBA" id="ARBA00023002"/>
    </source>
</evidence>
<dbReference type="PANTHER" id="PTHR43401">
    <property type="entry name" value="L-THREONINE 3-DEHYDROGENASE"/>
    <property type="match status" value="1"/>
</dbReference>
<dbReference type="Proteomes" id="UP000321769">
    <property type="component" value="Unassembled WGS sequence"/>
</dbReference>